<dbReference type="RefSeq" id="WP_048112621.1">
    <property type="nucleotide sequence ID" value="NZ_CP010070.1"/>
</dbReference>
<accession>A0A0A7LH13</accession>
<reference evidence="2 3" key="1">
    <citation type="journal article" date="2014" name="Appl. Environ. Microbiol.">
        <title>Comparative Genome Analysis of 'Candidatus Methanoplasma termitum' Indicates a New Mode of Energy Metabolism in the Seventh Order of Methanogens.</title>
        <authorList>
            <person name="Lang K."/>
            <person name="Schuldes J."/>
            <person name="Klingl A."/>
            <person name="Poehlein A."/>
            <person name="Daniel R."/>
            <person name="Brune A."/>
        </authorList>
    </citation>
    <scope>NUCLEOTIDE SEQUENCE [LARGE SCALE GENOMIC DNA]</scope>
    <source>
        <strain evidence="3">Mpt1</strain>
    </source>
</reference>
<dbReference type="Proteomes" id="UP000030787">
    <property type="component" value="Chromosome"/>
</dbReference>
<feature type="transmembrane region" description="Helical" evidence="1">
    <location>
        <begin position="190"/>
        <end position="211"/>
    </location>
</feature>
<dbReference type="KEGG" id="mear:Mpt1_c09310"/>
<feature type="transmembrane region" description="Helical" evidence="1">
    <location>
        <begin position="37"/>
        <end position="58"/>
    </location>
</feature>
<keyword evidence="1" id="KW-1133">Transmembrane helix</keyword>
<gene>
    <name evidence="2" type="ORF">Mpt1_c09310</name>
</gene>
<feature type="transmembrane region" description="Helical" evidence="1">
    <location>
        <begin position="119"/>
        <end position="139"/>
    </location>
</feature>
<name>A0A0A7LH13_9ARCH</name>
<feature type="transmembrane region" description="Helical" evidence="1">
    <location>
        <begin position="86"/>
        <end position="107"/>
    </location>
</feature>
<dbReference type="GeneID" id="24818593"/>
<keyword evidence="3" id="KW-1185">Reference proteome</keyword>
<keyword evidence="1" id="KW-0812">Transmembrane</keyword>
<feature type="transmembrane region" description="Helical" evidence="1">
    <location>
        <begin position="151"/>
        <end position="170"/>
    </location>
</feature>
<proteinExistence type="predicted"/>
<evidence type="ECO:0000313" key="2">
    <source>
        <dbReference type="EMBL" id="AIZ56806.1"/>
    </source>
</evidence>
<dbReference type="EMBL" id="CP010070">
    <property type="protein sequence ID" value="AIZ56806.1"/>
    <property type="molecule type" value="Genomic_DNA"/>
</dbReference>
<organism evidence="2 3">
    <name type="scientific">Candidatus Methanoplasma termitum</name>
    <dbReference type="NCBI Taxonomy" id="1577791"/>
    <lineage>
        <taxon>Archaea</taxon>
        <taxon>Methanobacteriati</taxon>
        <taxon>Thermoplasmatota</taxon>
        <taxon>Thermoplasmata</taxon>
        <taxon>Methanomassiliicoccales</taxon>
        <taxon>Methanomassiliicoccaceae</taxon>
        <taxon>Candidatus Methanoplasma</taxon>
    </lineage>
</organism>
<feature type="transmembrane region" description="Helical" evidence="1">
    <location>
        <begin position="12"/>
        <end position="31"/>
    </location>
</feature>
<sequence>MEISIIGLMKSAHIATLGMLVLFIVVIPPFTMAIPTVAFAMIGFAWMMFVHFLMNFPIISEKEMLLYSESESEEFINLKLKATVKLLVIGTVLTVLLFIVFSSIAYIDTESAIPRIDAVSAFVLFSATFMPFIPATLSLMSASYTYDAKNMGILTIFLVVLLWVLVVVPLLNSGLMSDSFIPEVPSLNTFSYVIVGVAVMVVSILLSTILLKNIKRAFKIHVFEYGYHL</sequence>
<evidence type="ECO:0000256" key="1">
    <source>
        <dbReference type="SAM" id="Phobius"/>
    </source>
</evidence>
<evidence type="ECO:0000313" key="3">
    <source>
        <dbReference type="Proteomes" id="UP000030787"/>
    </source>
</evidence>
<protein>
    <submittedName>
        <fullName evidence="2">Uncharacterized protein</fullName>
    </submittedName>
</protein>
<keyword evidence="1" id="KW-0472">Membrane</keyword>
<dbReference type="HOGENOM" id="CLU_1207573_0_0_2"/>
<dbReference type="AlphaFoldDB" id="A0A0A7LH13"/>